<protein>
    <submittedName>
        <fullName evidence="1">Uncharacterized protein</fullName>
    </submittedName>
</protein>
<organism evidence="1 2">
    <name type="scientific">Rangifer tarandus platyrhynchus</name>
    <name type="common">Svalbard reindeer</name>
    <dbReference type="NCBI Taxonomy" id="3082113"/>
    <lineage>
        <taxon>Eukaryota</taxon>
        <taxon>Metazoa</taxon>
        <taxon>Chordata</taxon>
        <taxon>Craniata</taxon>
        <taxon>Vertebrata</taxon>
        <taxon>Euteleostomi</taxon>
        <taxon>Mammalia</taxon>
        <taxon>Eutheria</taxon>
        <taxon>Laurasiatheria</taxon>
        <taxon>Artiodactyla</taxon>
        <taxon>Ruminantia</taxon>
        <taxon>Pecora</taxon>
        <taxon>Cervidae</taxon>
        <taxon>Odocoileinae</taxon>
        <taxon>Rangifer</taxon>
    </lineage>
</organism>
<gene>
    <name evidence="1" type="ORF">MRATA1EN22A_LOCUS18980</name>
</gene>
<sequence>MHIFTLEFGIELELEFGIGCLFFFYTNGSLFKGQLLLHGNIYLPFLRFTLRSRERYVFTSRQFNHFFCLSPPIYPAGPSQLKKQNHISKPLLHHLVSETPAGSTHFIYPKWGVLKETDRLQLPNLLPSFS</sequence>
<name>A0AC59ZIJ3_RANTA</name>
<accession>A0AC59ZIJ3</accession>
<evidence type="ECO:0000313" key="1">
    <source>
        <dbReference type="EMBL" id="CAN0437698.1"/>
    </source>
</evidence>
<dbReference type="Proteomes" id="UP001162501">
    <property type="component" value="Chromosome 3"/>
</dbReference>
<dbReference type="EMBL" id="OX596087">
    <property type="protein sequence ID" value="CAN0437698.1"/>
    <property type="molecule type" value="Genomic_DNA"/>
</dbReference>
<proteinExistence type="predicted"/>
<reference evidence="1" key="2">
    <citation type="submission" date="2025-03" db="EMBL/GenBank/DDBJ databases">
        <authorList>
            <consortium name="ELIXIR-Norway"/>
            <consortium name="Elixir Norway"/>
        </authorList>
    </citation>
    <scope>NUCLEOTIDE SEQUENCE</scope>
</reference>
<evidence type="ECO:0000313" key="2">
    <source>
        <dbReference type="Proteomes" id="UP001162501"/>
    </source>
</evidence>
<reference evidence="1" key="1">
    <citation type="submission" date="2023-05" db="EMBL/GenBank/DDBJ databases">
        <authorList>
            <consortium name="ELIXIR-Norway"/>
        </authorList>
    </citation>
    <scope>NUCLEOTIDE SEQUENCE</scope>
</reference>